<gene>
    <name evidence="1" type="ORF">MM415B02544_0003</name>
</gene>
<sequence length="125" mass="14110">MASPTFSKAGVTTLTFSDGESFPITRTDSKRQLRGIAMGGSVKILTLSSNQEQYIDLIFNQLTSTDITNIKAFLDDANINWSANTFTYTDSESNTFTVRFWNDALIYNRIFLNLYAVSIRLRVET</sequence>
<reference evidence="1" key="1">
    <citation type="submission" date="2020-03" db="EMBL/GenBank/DDBJ databases">
        <title>The deep terrestrial virosphere.</title>
        <authorList>
            <person name="Holmfeldt K."/>
            <person name="Nilsson E."/>
            <person name="Simone D."/>
            <person name="Lopez-Fernandez M."/>
            <person name="Wu X."/>
            <person name="de Brujin I."/>
            <person name="Lundin D."/>
            <person name="Andersson A."/>
            <person name="Bertilsson S."/>
            <person name="Dopson M."/>
        </authorList>
    </citation>
    <scope>NUCLEOTIDE SEQUENCE</scope>
    <source>
        <strain evidence="1">MM415B02544</strain>
    </source>
</reference>
<organism evidence="1">
    <name type="scientific">viral metagenome</name>
    <dbReference type="NCBI Taxonomy" id="1070528"/>
    <lineage>
        <taxon>unclassified sequences</taxon>
        <taxon>metagenomes</taxon>
        <taxon>organismal metagenomes</taxon>
    </lineage>
</organism>
<dbReference type="AlphaFoldDB" id="A0A6M3L8P2"/>
<accession>A0A6M3L8P2</accession>
<dbReference type="EMBL" id="MT142848">
    <property type="protein sequence ID" value="QJA89478.1"/>
    <property type="molecule type" value="Genomic_DNA"/>
</dbReference>
<evidence type="ECO:0000313" key="1">
    <source>
        <dbReference type="EMBL" id="QJA89478.1"/>
    </source>
</evidence>
<protein>
    <submittedName>
        <fullName evidence="1">Uncharacterized protein</fullName>
    </submittedName>
</protein>
<name>A0A6M3L8P2_9ZZZZ</name>
<proteinExistence type="predicted"/>